<evidence type="ECO:0008006" key="4">
    <source>
        <dbReference type="Google" id="ProtNLM"/>
    </source>
</evidence>
<evidence type="ECO:0000256" key="1">
    <source>
        <dbReference type="SAM" id="SignalP"/>
    </source>
</evidence>
<comment type="caution">
    <text evidence="2">The sequence shown here is derived from an EMBL/GenBank/DDBJ whole genome shotgun (WGS) entry which is preliminary data.</text>
</comment>
<protein>
    <recommendedName>
        <fullName evidence="4">DUF4412 domain-containing protein</fullName>
    </recommendedName>
</protein>
<evidence type="ECO:0000313" key="2">
    <source>
        <dbReference type="EMBL" id="NYE83646.1"/>
    </source>
</evidence>
<keyword evidence="3" id="KW-1185">Reference proteome</keyword>
<dbReference type="RefSeq" id="WP_179587428.1">
    <property type="nucleotide sequence ID" value="NZ_JACBYR010000001.1"/>
</dbReference>
<feature type="chain" id="PRO_5030649108" description="DUF4412 domain-containing protein" evidence="1">
    <location>
        <begin position="20"/>
        <end position="234"/>
    </location>
</feature>
<accession>A0A7Y9IV64</accession>
<dbReference type="Proteomes" id="UP000542125">
    <property type="component" value="Unassembled WGS sequence"/>
</dbReference>
<reference evidence="2 3" key="1">
    <citation type="submission" date="2020-07" db="EMBL/GenBank/DDBJ databases">
        <title>Genomic Encyclopedia of Type Strains, Phase IV (KMG-V): Genome sequencing to study the core and pangenomes of soil and plant-associated prokaryotes.</title>
        <authorList>
            <person name="Whitman W."/>
        </authorList>
    </citation>
    <scope>NUCLEOTIDE SEQUENCE [LARGE SCALE GENOMIC DNA]</scope>
    <source>
        <strain evidence="2 3">SAS40</strain>
    </source>
</reference>
<dbReference type="AlphaFoldDB" id="A0A7Y9IV64"/>
<proteinExistence type="predicted"/>
<dbReference type="EMBL" id="JACBYR010000001">
    <property type="protein sequence ID" value="NYE83646.1"/>
    <property type="molecule type" value="Genomic_DNA"/>
</dbReference>
<keyword evidence="1" id="KW-0732">Signal</keyword>
<sequence>MIGRTWILAALVAPACVYAGGTANLTARDEQGKQLTATVEFVGTSRLRVTSPNQPGAYMIARDGKVYNIAKIQGRTVVMEAKDLMRMAGNMMPSPTAAIEQVNSVVSLTPTSAKETVAGINGTVYKLTYEDGQRRTRTEDLVLAKDARATEFTSAAVHFGKTLAAASGTIIPPGADDLVARIQRDGMGLLRFGNRIEINSLNGTTPAATRFDLPAGSFQMPDLGGLFPGLGGAR</sequence>
<gene>
    <name evidence="2" type="ORF">FHW18_002917</name>
</gene>
<feature type="signal peptide" evidence="1">
    <location>
        <begin position="1"/>
        <end position="19"/>
    </location>
</feature>
<evidence type="ECO:0000313" key="3">
    <source>
        <dbReference type="Proteomes" id="UP000542125"/>
    </source>
</evidence>
<name>A0A7Y9IV64_9BURK</name>
<organism evidence="2 3">
    <name type="scientific">Pigmentiphaga litoralis</name>
    <dbReference type="NCBI Taxonomy" id="516702"/>
    <lineage>
        <taxon>Bacteria</taxon>
        <taxon>Pseudomonadati</taxon>
        <taxon>Pseudomonadota</taxon>
        <taxon>Betaproteobacteria</taxon>
        <taxon>Burkholderiales</taxon>
        <taxon>Alcaligenaceae</taxon>
        <taxon>Pigmentiphaga</taxon>
    </lineage>
</organism>